<reference evidence="1 2" key="1">
    <citation type="submission" date="2023-07" db="EMBL/GenBank/DDBJ databases">
        <title>Genomic Encyclopedia of Type Strains, Phase IV (KMG-IV): sequencing the most valuable type-strain genomes for metagenomic binning, comparative biology and taxonomic classification.</title>
        <authorList>
            <person name="Goeker M."/>
        </authorList>
    </citation>
    <scope>NUCLEOTIDE SEQUENCE [LARGE SCALE GENOMIC DNA]</scope>
    <source>
        <strain evidence="1 2">DSM 9768</strain>
    </source>
</reference>
<comment type="caution">
    <text evidence="1">The sequence shown here is derived from an EMBL/GenBank/DDBJ whole genome shotgun (WGS) entry which is preliminary data.</text>
</comment>
<keyword evidence="1" id="KW-0966">Cell projection</keyword>
<gene>
    <name evidence="1" type="ORF">J2S74_001904</name>
</gene>
<accession>A0ABT9ZUA6</accession>
<organism evidence="1 2">
    <name type="scientific">Evansella vedderi</name>
    <dbReference type="NCBI Taxonomy" id="38282"/>
    <lineage>
        <taxon>Bacteria</taxon>
        <taxon>Bacillati</taxon>
        <taxon>Bacillota</taxon>
        <taxon>Bacilli</taxon>
        <taxon>Bacillales</taxon>
        <taxon>Bacillaceae</taxon>
        <taxon>Evansella</taxon>
    </lineage>
</organism>
<dbReference type="EMBL" id="JAUSUG010000006">
    <property type="protein sequence ID" value="MDQ0254525.1"/>
    <property type="molecule type" value="Genomic_DNA"/>
</dbReference>
<keyword evidence="1" id="KW-0969">Cilium</keyword>
<keyword evidence="2" id="KW-1185">Reference proteome</keyword>
<dbReference type="NCBIfam" id="TIGR03826">
    <property type="entry name" value="YvyF"/>
    <property type="match status" value="1"/>
</dbReference>
<proteinExistence type="predicted"/>
<name>A0ABT9ZUA6_9BACI</name>
<evidence type="ECO:0000313" key="1">
    <source>
        <dbReference type="EMBL" id="MDQ0254525.1"/>
    </source>
</evidence>
<dbReference type="InterPro" id="IPR022258">
    <property type="entry name" value="Flagellar_operon_YvyF"/>
</dbReference>
<dbReference type="Proteomes" id="UP001230005">
    <property type="component" value="Unassembled WGS sequence"/>
</dbReference>
<protein>
    <submittedName>
        <fullName evidence="1">Flagellar operon protein (TIGR03826 family)</fullName>
    </submittedName>
</protein>
<evidence type="ECO:0000313" key="2">
    <source>
        <dbReference type="Proteomes" id="UP001230005"/>
    </source>
</evidence>
<sequence>MADLLNCPNCGKLFVKALRSVCNDCAKEVEEKYNKVYQFIRKRENRRATIDEVTEGTDVEQSLIIQFIREGRIHLSQFPNLGYPCEKCGVMIREQRLCHSCAKDLRQGLHTIDRQKEFDARQKKRENAKIKAYASLDNRLNR</sequence>
<dbReference type="RefSeq" id="WP_307324591.1">
    <property type="nucleotide sequence ID" value="NZ_JAUSUG010000006.1"/>
</dbReference>
<keyword evidence="1" id="KW-0282">Flagellum</keyword>